<dbReference type="PROSITE" id="PS51163">
    <property type="entry name" value="YRDC"/>
    <property type="match status" value="1"/>
</dbReference>
<evidence type="ECO:0000313" key="14">
    <source>
        <dbReference type="Proteomes" id="UP000028488"/>
    </source>
</evidence>
<evidence type="ECO:0000256" key="11">
    <source>
        <dbReference type="ARBA" id="ARBA00048366"/>
    </source>
</evidence>
<evidence type="ECO:0000256" key="4">
    <source>
        <dbReference type="ARBA" id="ARBA00022490"/>
    </source>
</evidence>
<evidence type="ECO:0000256" key="5">
    <source>
        <dbReference type="ARBA" id="ARBA00022679"/>
    </source>
</evidence>
<dbReference type="EMBL" id="CP008948">
    <property type="protein sequence ID" value="AII10683.1"/>
    <property type="molecule type" value="Genomic_DNA"/>
</dbReference>
<dbReference type="Gene3D" id="3.90.870.10">
    <property type="entry name" value="DHBP synthase"/>
    <property type="match status" value="1"/>
</dbReference>
<evidence type="ECO:0000256" key="6">
    <source>
        <dbReference type="ARBA" id="ARBA00022694"/>
    </source>
</evidence>
<keyword evidence="7" id="KW-0548">Nucleotidyltransferase</keyword>
<dbReference type="InterPro" id="IPR006070">
    <property type="entry name" value="Sua5-like_dom"/>
</dbReference>
<dbReference type="InterPro" id="IPR050156">
    <property type="entry name" value="TC-AMP_synthase_SUA5"/>
</dbReference>
<dbReference type="GO" id="GO:0000049">
    <property type="term" value="F:tRNA binding"/>
    <property type="evidence" value="ECO:0007669"/>
    <property type="project" value="TreeGrafter"/>
</dbReference>
<dbReference type="GO" id="GO:0008033">
    <property type="term" value="P:tRNA processing"/>
    <property type="evidence" value="ECO:0007669"/>
    <property type="project" value="UniProtKB-KW"/>
</dbReference>
<dbReference type="AlphaFoldDB" id="A0A076EZ33"/>
<dbReference type="GO" id="GO:0003725">
    <property type="term" value="F:double-stranded RNA binding"/>
    <property type="evidence" value="ECO:0007669"/>
    <property type="project" value="InterPro"/>
</dbReference>
<accession>A0A076EZ33</accession>
<dbReference type="NCBIfam" id="TIGR00057">
    <property type="entry name" value="L-threonylcarbamoyladenylate synthase"/>
    <property type="match status" value="1"/>
</dbReference>
<keyword evidence="6" id="KW-0819">tRNA processing</keyword>
<protein>
    <recommendedName>
        <fullName evidence="10">L-threonylcarbamoyladenylate synthase</fullName>
        <ecNumber evidence="3">2.7.7.87</ecNumber>
    </recommendedName>
    <alternativeName>
        <fullName evidence="10">L-threonylcarbamoyladenylate synthase</fullName>
    </alternativeName>
</protein>
<evidence type="ECO:0000256" key="1">
    <source>
        <dbReference type="ARBA" id="ARBA00004496"/>
    </source>
</evidence>
<dbReference type="EC" id="2.7.7.87" evidence="3"/>
<proteinExistence type="inferred from homology"/>
<feature type="domain" description="YrdC-like" evidence="12">
    <location>
        <begin position="13"/>
        <end position="197"/>
    </location>
</feature>
<reference evidence="13 14" key="1">
    <citation type="submission" date="2014-07" db="EMBL/GenBank/DDBJ databases">
        <title>Genome Sequence of Rhodococcus opacus Strain R7, a Biodegrader of Mono- and Polycyclic Aromatic Hydrocarbons.</title>
        <authorList>
            <person name="Di Gennaro P."/>
            <person name="Zampolli J."/>
            <person name="Presti I."/>
            <person name="Cappelletti M."/>
            <person name="D'Ursi P."/>
            <person name="Orro A."/>
            <person name="Mezzelani A."/>
            <person name="Milanesi L."/>
        </authorList>
    </citation>
    <scope>NUCLEOTIDE SEQUENCE [LARGE SCALE GENOMIC DNA]</scope>
    <source>
        <strain evidence="13 14">R7</strain>
        <plasmid evidence="13">pPDG1</plasmid>
    </source>
</reference>
<dbReference type="InterPro" id="IPR017945">
    <property type="entry name" value="DHBP_synth_RibB-like_a/b_dom"/>
</dbReference>
<keyword evidence="13" id="KW-0614">Plasmid</keyword>
<dbReference type="GO" id="GO:0005524">
    <property type="term" value="F:ATP binding"/>
    <property type="evidence" value="ECO:0007669"/>
    <property type="project" value="UniProtKB-KW"/>
</dbReference>
<dbReference type="Pfam" id="PF01300">
    <property type="entry name" value="Sua5_yciO_yrdC"/>
    <property type="match status" value="1"/>
</dbReference>
<comment type="catalytic activity">
    <reaction evidence="11">
        <text>L-threonine + hydrogencarbonate + ATP = L-threonylcarbamoyladenylate + diphosphate + H2O</text>
        <dbReference type="Rhea" id="RHEA:36407"/>
        <dbReference type="ChEBI" id="CHEBI:15377"/>
        <dbReference type="ChEBI" id="CHEBI:17544"/>
        <dbReference type="ChEBI" id="CHEBI:30616"/>
        <dbReference type="ChEBI" id="CHEBI:33019"/>
        <dbReference type="ChEBI" id="CHEBI:57926"/>
        <dbReference type="ChEBI" id="CHEBI:73682"/>
        <dbReference type="EC" id="2.7.7.87"/>
    </reaction>
</comment>
<gene>
    <name evidence="13" type="ORF">EP51_41420</name>
</gene>
<evidence type="ECO:0000256" key="9">
    <source>
        <dbReference type="ARBA" id="ARBA00022840"/>
    </source>
</evidence>
<dbReference type="GO" id="GO:0061710">
    <property type="term" value="F:L-threonylcarbamoyladenylate synthase"/>
    <property type="evidence" value="ECO:0007669"/>
    <property type="project" value="UniProtKB-EC"/>
</dbReference>
<evidence type="ECO:0000259" key="12">
    <source>
        <dbReference type="PROSITE" id="PS51163"/>
    </source>
</evidence>
<organism evidence="13 14">
    <name type="scientific">Rhodococcus opacus</name>
    <name type="common">Nocardia opaca</name>
    <dbReference type="NCBI Taxonomy" id="37919"/>
    <lineage>
        <taxon>Bacteria</taxon>
        <taxon>Bacillati</taxon>
        <taxon>Actinomycetota</taxon>
        <taxon>Actinomycetes</taxon>
        <taxon>Mycobacteriales</taxon>
        <taxon>Nocardiaceae</taxon>
        <taxon>Rhodococcus</taxon>
    </lineage>
</organism>
<dbReference type="PANTHER" id="PTHR17490">
    <property type="entry name" value="SUA5"/>
    <property type="match status" value="1"/>
</dbReference>
<evidence type="ECO:0000256" key="10">
    <source>
        <dbReference type="ARBA" id="ARBA00029774"/>
    </source>
</evidence>
<comment type="subcellular location">
    <subcellularLocation>
        <location evidence="1">Cytoplasm</location>
    </subcellularLocation>
</comment>
<evidence type="ECO:0000256" key="8">
    <source>
        <dbReference type="ARBA" id="ARBA00022741"/>
    </source>
</evidence>
<evidence type="ECO:0000256" key="2">
    <source>
        <dbReference type="ARBA" id="ARBA00007663"/>
    </source>
</evidence>
<sequence>MTIYDCHVTETRRSGLSHAGDALRSGRLVVFPTDTVYAVGADAFHTEAVHALLAAKQRGSGKPASILVGSSAALDSLVASVPSPAHHLIQAFWPGALSLVLQATPYLSCDLGQTRGTIMVRMPSNPIALELLETGPIAQSSANQTGYPPATTVEQARKYLGAAVTVYLDGGTTGDLPSTIVDLTTASRPAILREGAISSADISEVLI</sequence>
<name>A0A076EZ33_RHOOP</name>
<comment type="similarity">
    <text evidence="2">Belongs to the SUA5 family.</text>
</comment>
<keyword evidence="5" id="KW-0808">Transferase</keyword>
<evidence type="ECO:0000256" key="7">
    <source>
        <dbReference type="ARBA" id="ARBA00022695"/>
    </source>
</evidence>
<evidence type="ECO:0000256" key="3">
    <source>
        <dbReference type="ARBA" id="ARBA00012584"/>
    </source>
</evidence>
<keyword evidence="4" id="KW-0963">Cytoplasm</keyword>
<keyword evidence="9" id="KW-0067">ATP-binding</keyword>
<dbReference type="GO" id="GO:0006450">
    <property type="term" value="P:regulation of translational fidelity"/>
    <property type="evidence" value="ECO:0007669"/>
    <property type="project" value="TreeGrafter"/>
</dbReference>
<dbReference type="GO" id="GO:0005737">
    <property type="term" value="C:cytoplasm"/>
    <property type="evidence" value="ECO:0007669"/>
    <property type="project" value="UniProtKB-SubCell"/>
</dbReference>
<dbReference type="Proteomes" id="UP000028488">
    <property type="component" value="Plasmid pPDG1"/>
</dbReference>
<geneLocation type="plasmid" evidence="13 14">
    <name>pPDG1</name>
</geneLocation>
<dbReference type="SUPFAM" id="SSF55821">
    <property type="entry name" value="YrdC/RibB"/>
    <property type="match status" value="1"/>
</dbReference>
<keyword evidence="8" id="KW-0547">Nucleotide-binding</keyword>
<dbReference type="PANTHER" id="PTHR17490:SF16">
    <property type="entry name" value="THREONYLCARBAMOYL-AMP SYNTHASE"/>
    <property type="match status" value="1"/>
</dbReference>
<evidence type="ECO:0000313" key="13">
    <source>
        <dbReference type="EMBL" id="AII10683.1"/>
    </source>
</evidence>
<dbReference type="RefSeq" id="WP_128642771.1">
    <property type="nucleotide sequence ID" value="NZ_CP008948.1"/>
</dbReference>